<dbReference type="SUPFAM" id="SSF49478">
    <property type="entry name" value="Cna protein B-type domain"/>
    <property type="match status" value="1"/>
</dbReference>
<reference evidence="2" key="2">
    <citation type="submission" date="2020-09" db="EMBL/GenBank/DDBJ databases">
        <authorList>
            <person name="Sun Q."/>
            <person name="Zhou Y."/>
        </authorList>
    </citation>
    <scope>NUCLEOTIDE SEQUENCE</scope>
    <source>
        <strain evidence="2">CGMCC 1.15290</strain>
    </source>
</reference>
<proteinExistence type="predicted"/>
<gene>
    <name evidence="2" type="ORF">GCM10011379_19480</name>
</gene>
<evidence type="ECO:0000256" key="1">
    <source>
        <dbReference type="SAM" id="SignalP"/>
    </source>
</evidence>
<dbReference type="PROSITE" id="PS51257">
    <property type="entry name" value="PROKAR_LIPOPROTEIN"/>
    <property type="match status" value="1"/>
</dbReference>
<dbReference type="EMBL" id="BMIB01000002">
    <property type="protein sequence ID" value="GGH65878.1"/>
    <property type="molecule type" value="Genomic_DNA"/>
</dbReference>
<reference evidence="2" key="1">
    <citation type="journal article" date="2014" name="Int. J. Syst. Evol. Microbiol.">
        <title>Complete genome sequence of Corynebacterium casei LMG S-19264T (=DSM 44701T), isolated from a smear-ripened cheese.</title>
        <authorList>
            <consortium name="US DOE Joint Genome Institute (JGI-PGF)"/>
            <person name="Walter F."/>
            <person name="Albersmeier A."/>
            <person name="Kalinowski J."/>
            <person name="Ruckert C."/>
        </authorList>
    </citation>
    <scope>NUCLEOTIDE SEQUENCE</scope>
    <source>
        <strain evidence="2">CGMCC 1.15290</strain>
    </source>
</reference>
<name>A0A917IYW7_9BACT</name>
<sequence>MKKMIWCVLLLAVAAVSCKKDNERTGITPVNLIVKLSYGLDSSKYTLPLAGVTVRIKNTFTGSTQTLVAADSGIVHFNGIPAGAYDIDAVMAFSPAGYMQYTGLEVSDSITFNGSDKNRQISIGANQVINLNLVAGTTGEWVIKQVYYAGSDTKNGAIFRDQFIEIYNNTDHALLADSLYVAQLFGRQNNTESAHYLQANRQLDWSKSKDMPAGIDANNDYVYARNLLMVPATKRMVQPGESIVIAQTALNHKAPFTGADGETITVLNPALTIDLSGADYEAYYAPYLPNPYPSDIDNPGVPNMEVIQMDGRDLVIDNLGRDSYIIFKVDASQKVTEWPRYNLPKIAALGSTDKKYMQVPVKYVIDGVEVMQAAASARAPKKLGALIDAGFTFVPGGSYSSQSVIRKTAGMVNGVRKLKDTNNSTEDFDYFSIANPRGFK</sequence>
<protein>
    <submittedName>
        <fullName evidence="2">DUF4876 domain-containing protein</fullName>
    </submittedName>
</protein>
<keyword evidence="1" id="KW-0732">Signal</keyword>
<keyword evidence="3" id="KW-1185">Reference proteome</keyword>
<accession>A0A917IYW7</accession>
<dbReference type="Pfam" id="PF16215">
    <property type="entry name" value="DUF4876"/>
    <property type="match status" value="1"/>
</dbReference>
<dbReference type="RefSeq" id="WP_188951842.1">
    <property type="nucleotide sequence ID" value="NZ_BMIB01000002.1"/>
</dbReference>
<evidence type="ECO:0000313" key="2">
    <source>
        <dbReference type="EMBL" id="GGH65878.1"/>
    </source>
</evidence>
<dbReference type="AlphaFoldDB" id="A0A917IYW7"/>
<organism evidence="2 3">
    <name type="scientific">Filimonas zeae</name>
    <dbReference type="NCBI Taxonomy" id="1737353"/>
    <lineage>
        <taxon>Bacteria</taxon>
        <taxon>Pseudomonadati</taxon>
        <taxon>Bacteroidota</taxon>
        <taxon>Chitinophagia</taxon>
        <taxon>Chitinophagales</taxon>
        <taxon>Chitinophagaceae</taxon>
        <taxon>Filimonas</taxon>
    </lineage>
</organism>
<feature type="chain" id="PRO_5038077323" evidence="1">
    <location>
        <begin position="20"/>
        <end position="440"/>
    </location>
</feature>
<feature type="signal peptide" evidence="1">
    <location>
        <begin position="1"/>
        <end position="19"/>
    </location>
</feature>
<dbReference type="InterPro" id="IPR032627">
    <property type="entry name" value="DUF4876"/>
</dbReference>
<evidence type="ECO:0000313" key="3">
    <source>
        <dbReference type="Proteomes" id="UP000627292"/>
    </source>
</evidence>
<comment type="caution">
    <text evidence="2">The sequence shown here is derived from an EMBL/GenBank/DDBJ whole genome shotgun (WGS) entry which is preliminary data.</text>
</comment>
<dbReference type="Proteomes" id="UP000627292">
    <property type="component" value="Unassembled WGS sequence"/>
</dbReference>